<dbReference type="AlphaFoldDB" id="A0A3N4HZA1"/>
<protein>
    <submittedName>
        <fullName evidence="1">Uncharacterized protein</fullName>
    </submittedName>
</protein>
<evidence type="ECO:0000313" key="2">
    <source>
        <dbReference type="Proteomes" id="UP000275078"/>
    </source>
</evidence>
<keyword evidence="2" id="KW-1185">Reference proteome</keyword>
<evidence type="ECO:0000313" key="1">
    <source>
        <dbReference type="EMBL" id="RPA74994.1"/>
    </source>
</evidence>
<accession>A0A3N4HZA1</accession>
<proteinExistence type="predicted"/>
<reference evidence="1 2" key="1">
    <citation type="journal article" date="2018" name="Nat. Ecol. Evol.">
        <title>Pezizomycetes genomes reveal the molecular basis of ectomycorrhizal truffle lifestyle.</title>
        <authorList>
            <person name="Murat C."/>
            <person name="Payen T."/>
            <person name="Noel B."/>
            <person name="Kuo A."/>
            <person name="Morin E."/>
            <person name="Chen J."/>
            <person name="Kohler A."/>
            <person name="Krizsan K."/>
            <person name="Balestrini R."/>
            <person name="Da Silva C."/>
            <person name="Montanini B."/>
            <person name="Hainaut M."/>
            <person name="Levati E."/>
            <person name="Barry K.W."/>
            <person name="Belfiori B."/>
            <person name="Cichocki N."/>
            <person name="Clum A."/>
            <person name="Dockter R.B."/>
            <person name="Fauchery L."/>
            <person name="Guy J."/>
            <person name="Iotti M."/>
            <person name="Le Tacon F."/>
            <person name="Lindquist E.A."/>
            <person name="Lipzen A."/>
            <person name="Malagnac F."/>
            <person name="Mello A."/>
            <person name="Molinier V."/>
            <person name="Miyauchi S."/>
            <person name="Poulain J."/>
            <person name="Riccioni C."/>
            <person name="Rubini A."/>
            <person name="Sitrit Y."/>
            <person name="Splivallo R."/>
            <person name="Traeger S."/>
            <person name="Wang M."/>
            <person name="Zifcakova L."/>
            <person name="Wipf D."/>
            <person name="Zambonelli A."/>
            <person name="Paolocci F."/>
            <person name="Nowrousian M."/>
            <person name="Ottonello S."/>
            <person name="Baldrian P."/>
            <person name="Spatafora J.W."/>
            <person name="Henrissat B."/>
            <person name="Nagy L.G."/>
            <person name="Aury J.M."/>
            <person name="Wincker P."/>
            <person name="Grigoriev I.V."/>
            <person name="Bonfante P."/>
            <person name="Martin F.M."/>
        </authorList>
    </citation>
    <scope>NUCLEOTIDE SEQUENCE [LARGE SCALE GENOMIC DNA]</scope>
    <source>
        <strain evidence="1 2">RN42</strain>
    </source>
</reference>
<sequence length="217" mass="24375">MRIFTPRTQLSHNFNDNERYVVRAASLILELHKKIQGDDPADEAGIQQRAEEFPELDEELLDKCRLLLSVTTEASERRFLSDQARNLRDNRRFDTGNAITEDWVAELINDVMDEPSPIAAAEASGTRTLPKRAVATSQRLQRCKGQLKGSFPTIRSYAVATPCKRCCHGHVEAWERGLRERGGLCRMIRGVVRCRCNGIRAGRISTVLQRSGAPTVG</sequence>
<gene>
    <name evidence="1" type="ORF">BJ508DRAFT_332514</name>
</gene>
<organism evidence="1 2">
    <name type="scientific">Ascobolus immersus RN42</name>
    <dbReference type="NCBI Taxonomy" id="1160509"/>
    <lineage>
        <taxon>Eukaryota</taxon>
        <taxon>Fungi</taxon>
        <taxon>Dikarya</taxon>
        <taxon>Ascomycota</taxon>
        <taxon>Pezizomycotina</taxon>
        <taxon>Pezizomycetes</taxon>
        <taxon>Pezizales</taxon>
        <taxon>Ascobolaceae</taxon>
        <taxon>Ascobolus</taxon>
    </lineage>
</organism>
<name>A0A3N4HZA1_ASCIM</name>
<dbReference type="EMBL" id="ML119774">
    <property type="protein sequence ID" value="RPA74994.1"/>
    <property type="molecule type" value="Genomic_DNA"/>
</dbReference>
<dbReference type="Proteomes" id="UP000275078">
    <property type="component" value="Unassembled WGS sequence"/>
</dbReference>